<feature type="transmembrane region" description="Helical" evidence="2">
    <location>
        <begin position="138"/>
        <end position="160"/>
    </location>
</feature>
<dbReference type="InParanoid" id="A0A2T3BG83"/>
<evidence type="ECO:0000256" key="1">
    <source>
        <dbReference type="SAM" id="MobiDB-lite"/>
    </source>
</evidence>
<dbReference type="GeneID" id="36573573"/>
<name>A0A2T3BG83_AMORE</name>
<evidence type="ECO:0000313" key="3">
    <source>
        <dbReference type="EMBL" id="PSS28389.1"/>
    </source>
</evidence>
<keyword evidence="2" id="KW-0812">Transmembrane</keyword>
<keyword evidence="2" id="KW-1133">Transmembrane helix</keyword>
<protein>
    <submittedName>
        <fullName evidence="3">Uncharacterized protein</fullName>
    </submittedName>
</protein>
<organism evidence="3 4">
    <name type="scientific">Amorphotheca resinae ATCC 22711</name>
    <dbReference type="NCBI Taxonomy" id="857342"/>
    <lineage>
        <taxon>Eukaryota</taxon>
        <taxon>Fungi</taxon>
        <taxon>Dikarya</taxon>
        <taxon>Ascomycota</taxon>
        <taxon>Pezizomycotina</taxon>
        <taxon>Leotiomycetes</taxon>
        <taxon>Helotiales</taxon>
        <taxon>Amorphothecaceae</taxon>
        <taxon>Amorphotheca</taxon>
    </lineage>
</organism>
<feature type="region of interest" description="Disordered" evidence="1">
    <location>
        <begin position="64"/>
        <end position="88"/>
    </location>
</feature>
<reference evidence="3 4" key="1">
    <citation type="journal article" date="2018" name="New Phytol.">
        <title>Comparative genomics and transcriptomics depict ericoid mycorrhizal fungi as versatile saprotrophs and plant mutualists.</title>
        <authorList>
            <person name="Martino E."/>
            <person name="Morin E."/>
            <person name="Grelet G.A."/>
            <person name="Kuo A."/>
            <person name="Kohler A."/>
            <person name="Daghino S."/>
            <person name="Barry K.W."/>
            <person name="Cichocki N."/>
            <person name="Clum A."/>
            <person name="Dockter R.B."/>
            <person name="Hainaut M."/>
            <person name="Kuo R.C."/>
            <person name="LaButti K."/>
            <person name="Lindahl B.D."/>
            <person name="Lindquist E.A."/>
            <person name="Lipzen A."/>
            <person name="Khouja H.R."/>
            <person name="Magnuson J."/>
            <person name="Murat C."/>
            <person name="Ohm R.A."/>
            <person name="Singer S.W."/>
            <person name="Spatafora J.W."/>
            <person name="Wang M."/>
            <person name="Veneault-Fourrey C."/>
            <person name="Henrissat B."/>
            <person name="Grigoriev I.V."/>
            <person name="Martin F.M."/>
            <person name="Perotto S."/>
        </authorList>
    </citation>
    <scope>NUCLEOTIDE SEQUENCE [LARGE SCALE GENOMIC DNA]</scope>
    <source>
        <strain evidence="3 4">ATCC 22711</strain>
    </source>
</reference>
<feature type="non-terminal residue" evidence="3">
    <location>
        <position position="203"/>
    </location>
</feature>
<proteinExistence type="predicted"/>
<dbReference type="AlphaFoldDB" id="A0A2T3BG83"/>
<accession>A0A2T3BG83</accession>
<dbReference type="EMBL" id="KZ679006">
    <property type="protein sequence ID" value="PSS28389.1"/>
    <property type="molecule type" value="Genomic_DNA"/>
</dbReference>
<evidence type="ECO:0000256" key="2">
    <source>
        <dbReference type="SAM" id="Phobius"/>
    </source>
</evidence>
<evidence type="ECO:0000313" key="4">
    <source>
        <dbReference type="Proteomes" id="UP000241818"/>
    </source>
</evidence>
<keyword evidence="2" id="KW-0472">Membrane</keyword>
<feature type="compositionally biased region" description="Basic and acidic residues" evidence="1">
    <location>
        <begin position="67"/>
        <end position="88"/>
    </location>
</feature>
<keyword evidence="4" id="KW-1185">Reference proteome</keyword>
<dbReference type="RefSeq" id="XP_024725914.1">
    <property type="nucleotide sequence ID" value="XM_024865492.1"/>
</dbReference>
<gene>
    <name evidence="3" type="ORF">M430DRAFT_269820</name>
</gene>
<dbReference type="Proteomes" id="UP000241818">
    <property type="component" value="Unassembled WGS sequence"/>
</dbReference>
<sequence length="203" mass="23138">MHTSPPPVVVSSLPVSPIFRRPLHHAALRSAAIRANSSRRARDQRLCQESWRLLWDNAGLSDQATPGERRLAGSDEKQTHYSTERERERERNFTDLSSLVSHLSFRPLRIPPLPPLRPFSLVIVSYPIIRPRTSHHSFSLLVLLFSLCFGASDLTYYALLADAARLPLFAPTTFVHSFRALFIRFPSPIYLSIRYLHSDIPVT</sequence>